<dbReference type="InterPro" id="IPR004201">
    <property type="entry name" value="Cdc48_dom2"/>
</dbReference>
<evidence type="ECO:0000256" key="1">
    <source>
        <dbReference type="ARBA" id="ARBA00022741"/>
    </source>
</evidence>
<protein>
    <submittedName>
        <fullName evidence="4">2800_t:CDS:1</fullName>
    </submittedName>
</protein>
<reference evidence="4" key="1">
    <citation type="submission" date="2021-06" db="EMBL/GenBank/DDBJ databases">
        <authorList>
            <person name="Kallberg Y."/>
            <person name="Tangrot J."/>
            <person name="Rosling A."/>
        </authorList>
    </citation>
    <scope>NUCLEOTIDE SEQUENCE</scope>
    <source>
        <strain evidence="4">IA702</strain>
    </source>
</reference>
<dbReference type="InterPro" id="IPR003338">
    <property type="entry name" value="CDC4_N-term_subdom"/>
</dbReference>
<dbReference type="Gene3D" id="3.10.330.10">
    <property type="match status" value="1"/>
</dbReference>
<dbReference type="Pfam" id="PF02933">
    <property type="entry name" value="CDC48_2"/>
    <property type="match status" value="1"/>
</dbReference>
<dbReference type="Pfam" id="PF02359">
    <property type="entry name" value="CDC48_N"/>
    <property type="match status" value="1"/>
</dbReference>
<name>A0A9N8WGA9_9GLOM</name>
<dbReference type="EMBL" id="CAJVPJ010000127">
    <property type="protein sequence ID" value="CAG8482365.1"/>
    <property type="molecule type" value="Genomic_DNA"/>
</dbReference>
<proteinExistence type="predicted"/>
<dbReference type="OrthoDB" id="2343391at2759"/>
<keyword evidence="2" id="KW-0067">ATP-binding</keyword>
<feature type="domain" description="CDC48 N-terminal subdomain" evidence="3">
    <location>
        <begin position="85"/>
        <end position="168"/>
    </location>
</feature>
<sequence length="242" mass="27341">MIEEEICADNAPIHSSHPCPTSGRLETLATEYGPSLTPPTRSLTDPIIAGEAFVNKIMPNLGYAIKDFKCNPERTLLCEKPISNELIVEDTIRDDNSLMILSPAAMKKLRLYCGATALIEGRKGYNTILIVWADEGCEDVKVRINQVVRTNLRVRLGDVVSIQLFSDIKDGRRVQLLPIDNTVEGVMGDFFEPHLKQYFQNTYRPVREGDVFSIKYGGLSMKFKVLETDPPNYCYERYTDML</sequence>
<dbReference type="GO" id="GO:0005524">
    <property type="term" value="F:ATP binding"/>
    <property type="evidence" value="ECO:0007669"/>
    <property type="project" value="UniProtKB-KW"/>
</dbReference>
<dbReference type="FunFam" id="2.40.40.20:FF:000003">
    <property type="entry name" value="Transitional endoplasmic reticulum ATPase"/>
    <property type="match status" value="1"/>
</dbReference>
<evidence type="ECO:0000313" key="5">
    <source>
        <dbReference type="Proteomes" id="UP000789572"/>
    </source>
</evidence>
<dbReference type="InterPro" id="IPR009010">
    <property type="entry name" value="Asp_de-COase-like_dom_sf"/>
</dbReference>
<dbReference type="SMART" id="SM01073">
    <property type="entry name" value="CDC48_N"/>
    <property type="match status" value="1"/>
</dbReference>
<dbReference type="InterPro" id="IPR029067">
    <property type="entry name" value="CDC48_domain_2-like_sf"/>
</dbReference>
<keyword evidence="5" id="KW-1185">Reference proteome</keyword>
<evidence type="ECO:0000313" key="4">
    <source>
        <dbReference type="EMBL" id="CAG8482365.1"/>
    </source>
</evidence>
<organism evidence="4 5">
    <name type="scientific">Paraglomus occultum</name>
    <dbReference type="NCBI Taxonomy" id="144539"/>
    <lineage>
        <taxon>Eukaryota</taxon>
        <taxon>Fungi</taxon>
        <taxon>Fungi incertae sedis</taxon>
        <taxon>Mucoromycota</taxon>
        <taxon>Glomeromycotina</taxon>
        <taxon>Glomeromycetes</taxon>
        <taxon>Paraglomerales</taxon>
        <taxon>Paraglomeraceae</taxon>
        <taxon>Paraglomus</taxon>
    </lineage>
</organism>
<dbReference type="Proteomes" id="UP000789572">
    <property type="component" value="Unassembled WGS sequence"/>
</dbReference>
<evidence type="ECO:0000256" key="2">
    <source>
        <dbReference type="ARBA" id="ARBA00022840"/>
    </source>
</evidence>
<keyword evidence="1" id="KW-0547">Nucleotide-binding</keyword>
<dbReference type="SUPFAM" id="SSF54585">
    <property type="entry name" value="Cdc48 domain 2-like"/>
    <property type="match status" value="1"/>
</dbReference>
<dbReference type="AlphaFoldDB" id="A0A9N8WGA9"/>
<dbReference type="Gene3D" id="2.40.40.20">
    <property type="match status" value="1"/>
</dbReference>
<evidence type="ECO:0000259" key="3">
    <source>
        <dbReference type="SMART" id="SM01073"/>
    </source>
</evidence>
<dbReference type="SUPFAM" id="SSF50692">
    <property type="entry name" value="ADC-like"/>
    <property type="match status" value="1"/>
</dbReference>
<gene>
    <name evidence="4" type="ORF">POCULU_LOCUS1621</name>
</gene>
<comment type="caution">
    <text evidence="4">The sequence shown here is derived from an EMBL/GenBank/DDBJ whole genome shotgun (WGS) entry which is preliminary data.</text>
</comment>
<accession>A0A9N8WGA9</accession>